<reference evidence="1 2" key="1">
    <citation type="submission" date="2014-07" db="EMBL/GenBank/DDBJ databases">
        <title>Complete Genome of Bacillus megaterium Myophage Moonbeam.</title>
        <authorList>
            <person name="Cadungog J.N."/>
            <person name="Khatemi B.E."/>
            <person name="Hernandez A.C."/>
            <person name="Everett G.F.K."/>
        </authorList>
    </citation>
    <scope>NUCLEOTIDE SEQUENCE [LARGE SCALE GENOMIC DNA]</scope>
</reference>
<dbReference type="OrthoDB" id="40486at10239"/>
<keyword evidence="2" id="KW-1185">Reference proteome</keyword>
<dbReference type="EMBL" id="KM236246">
    <property type="protein sequence ID" value="AIW03445.1"/>
    <property type="molecule type" value="Genomic_DNA"/>
</dbReference>
<sequence length="35" mass="4237">MDNYMTYAEFMHNLSVLNKAYTQSILELWGFKITY</sequence>
<protein>
    <submittedName>
        <fullName evidence="1">Uncharacterized protein</fullName>
    </submittedName>
</protein>
<evidence type="ECO:0000313" key="1">
    <source>
        <dbReference type="EMBL" id="AIW03445.1"/>
    </source>
</evidence>
<proteinExistence type="predicted"/>
<dbReference type="RefSeq" id="YP_009151610.1">
    <property type="nucleotide sequence ID" value="NC_027374.1"/>
</dbReference>
<dbReference type="GeneID" id="24608021"/>
<organism evidence="1 2">
    <name type="scientific">Bacillus phage Moonbeam</name>
    <dbReference type="NCBI Taxonomy" id="1540091"/>
    <lineage>
        <taxon>Viruses</taxon>
        <taxon>Duplodnaviria</taxon>
        <taxon>Heunggongvirae</taxon>
        <taxon>Uroviricota</taxon>
        <taxon>Caudoviricetes</taxon>
        <taxon>Herelleviridae</taxon>
        <taxon>Bastillevirinae</taxon>
        <taxon>Moonbeamvirus</taxon>
        <taxon>Moonbeamvirus moonbeam</taxon>
    </lineage>
</organism>
<name>A0A0A0RMZ6_9CAUD</name>
<evidence type="ECO:0000313" key="2">
    <source>
        <dbReference type="Proteomes" id="UP000030207"/>
    </source>
</evidence>
<dbReference type="KEGG" id="vg:24608021"/>
<accession>A0A0A0RMZ6</accession>
<gene>
    <name evidence="1" type="ORF">CPT_Moonbeam47</name>
</gene>
<dbReference type="Proteomes" id="UP000030207">
    <property type="component" value="Segment"/>
</dbReference>